<name>A0A6A4ZK61_9STRA</name>
<evidence type="ECO:0000313" key="2">
    <source>
        <dbReference type="EMBL" id="KAF0709033.1"/>
    </source>
</evidence>
<protein>
    <submittedName>
        <fullName evidence="2">Uncharacterized protein</fullName>
    </submittedName>
</protein>
<feature type="transmembrane region" description="Helical" evidence="1">
    <location>
        <begin position="498"/>
        <end position="518"/>
    </location>
</feature>
<dbReference type="AlphaFoldDB" id="A0A6A4ZK61"/>
<keyword evidence="1" id="KW-0812">Transmembrane</keyword>
<feature type="non-terminal residue" evidence="2">
    <location>
        <position position="603"/>
    </location>
</feature>
<proteinExistence type="predicted"/>
<organism evidence="2">
    <name type="scientific">Aphanomyces stellatus</name>
    <dbReference type="NCBI Taxonomy" id="120398"/>
    <lineage>
        <taxon>Eukaryota</taxon>
        <taxon>Sar</taxon>
        <taxon>Stramenopiles</taxon>
        <taxon>Oomycota</taxon>
        <taxon>Saprolegniomycetes</taxon>
        <taxon>Saprolegniales</taxon>
        <taxon>Verrucalvaceae</taxon>
        <taxon>Aphanomyces</taxon>
    </lineage>
</organism>
<dbReference type="OrthoDB" id="79622at2759"/>
<keyword evidence="1" id="KW-0472">Membrane</keyword>
<comment type="caution">
    <text evidence="2">The sequence shown here is derived from an EMBL/GenBank/DDBJ whole genome shotgun (WGS) entry which is preliminary data.</text>
</comment>
<sequence length="603" mass="67683">MDLVPPSWAGPSMAYYGGNPLCFSFKTSRPYPQMPFSYYDACQSQTRFAITLDRSNVFFAILAMSLNSPSVCQLSPGNQNTCQQILSSGMAAIRELGTLSSSAMTQQSRQDIVALNIQFVQMATQNKVNVFLRQPILSPTRDDIWSFFGWLTLYDWGDGKREVLYLEGDMGNLTLMSDRIEYLQYAANALELPRTACLYVWYLTLYVTILSGIVTIFIIISVAWTRFDIHGTNLFMYNRVFGSVWIGRPLLFLRGLTAIVLLSTSSATLSQLNGVTYFLNFRESYIGSFIISRETIWIQYVLSDTLIPFTGHNSRPYARLSSAMAFCVAFCIDRLIPTQVTAAIQRTCAVTSFRRGIVCTSGHVDIGSIRRVQFHIGIQCGSVVLGYILIRLYYRYFADRHSTSEAAKSTLKQHHALTPACSTVFLNQTSNANHGTWDMDAAACIMSGMVPVRNNNLFDLKIWALIDLQSRQPSPSRSIFQPLQSTDLKPVFRMRHRWLGCASLIYMATSIAGSYAFIVLTQSAMSNDFWWASFDTNTQTYLCNWFNLNLQLTNSSRDIELATSEHGTLATTSNQTVTLVNIAPVYANLVQDEANSIPNVIQS</sequence>
<feature type="transmembrane region" description="Helical" evidence="1">
    <location>
        <begin position="374"/>
        <end position="394"/>
    </location>
</feature>
<gene>
    <name evidence="2" type="ORF">As57867_006104</name>
</gene>
<keyword evidence="1" id="KW-1133">Transmembrane helix</keyword>
<dbReference type="EMBL" id="VJMH01002367">
    <property type="protein sequence ID" value="KAF0709033.1"/>
    <property type="molecule type" value="Genomic_DNA"/>
</dbReference>
<reference evidence="2" key="1">
    <citation type="submission" date="2019-06" db="EMBL/GenBank/DDBJ databases">
        <title>Genomics analysis of Aphanomyces spp. identifies a new class of oomycete effector associated with host adaptation.</title>
        <authorList>
            <person name="Gaulin E."/>
        </authorList>
    </citation>
    <scope>NUCLEOTIDE SEQUENCE</scope>
    <source>
        <strain evidence="2">CBS 578.67</strain>
    </source>
</reference>
<evidence type="ECO:0000256" key="1">
    <source>
        <dbReference type="SAM" id="Phobius"/>
    </source>
</evidence>
<accession>A0A6A4ZK61</accession>
<feature type="transmembrane region" description="Helical" evidence="1">
    <location>
        <begin position="245"/>
        <end position="264"/>
    </location>
</feature>
<feature type="transmembrane region" description="Helical" evidence="1">
    <location>
        <begin position="199"/>
        <end position="224"/>
    </location>
</feature>